<sequence>MSRFAYVNGRYARHADAAIHIEDRGYQFADGVYEVCEVRGGRLIDERLHMDRLERSLGELRIAMPMSRAALGAVLRETVRRNLVRDGMVYLQVSRGVSPRNHLFPSADTLPAVVVTAKSVARASGDKRAEAGVAVISVPDNRWERVDIKTVSLLPNVLAKQKAKEAGAYEAWFVDKDGNVTEGSSTNAWIVTADGALVTRPATVGILKGITRTVVFELAARSGLRIEERAFSLDEAKAAREAFITAATTVVMPVVRIDDQAIGNGTPGSIATSLREHFHEFAEEAAAWSRG</sequence>
<keyword evidence="10" id="KW-0028">Amino-acid biosynthesis</keyword>
<comment type="function">
    <text evidence="2">Acts on leucine, isoleucine and valine.</text>
</comment>
<dbReference type="RefSeq" id="WP_073054312.1">
    <property type="nucleotide sequence ID" value="NZ_FQUP01000003.1"/>
</dbReference>
<dbReference type="GO" id="GO:0005829">
    <property type="term" value="C:cytosol"/>
    <property type="evidence" value="ECO:0007669"/>
    <property type="project" value="TreeGrafter"/>
</dbReference>
<keyword evidence="10" id="KW-0100">Branched-chain amino acid biosynthesis</keyword>
<comment type="cofactor">
    <cofactor evidence="1">
        <name>pyridoxal 5'-phosphate</name>
        <dbReference type="ChEBI" id="CHEBI:597326"/>
    </cofactor>
</comment>
<name>A0A1M5FFW5_9HYPH</name>
<evidence type="ECO:0000256" key="2">
    <source>
        <dbReference type="ARBA" id="ARBA00003109"/>
    </source>
</evidence>
<dbReference type="CDD" id="cd01558">
    <property type="entry name" value="D-AAT_like"/>
    <property type="match status" value="1"/>
</dbReference>
<organism evidence="14 15">
    <name type="scientific">Kaistia soli DSM 19436</name>
    <dbReference type="NCBI Taxonomy" id="1122133"/>
    <lineage>
        <taxon>Bacteria</taxon>
        <taxon>Pseudomonadati</taxon>
        <taxon>Pseudomonadota</taxon>
        <taxon>Alphaproteobacteria</taxon>
        <taxon>Hyphomicrobiales</taxon>
        <taxon>Kaistiaceae</taxon>
        <taxon>Kaistia</taxon>
    </lineage>
</organism>
<dbReference type="GO" id="GO:0008652">
    <property type="term" value="P:amino acid biosynthetic process"/>
    <property type="evidence" value="ECO:0007669"/>
    <property type="project" value="UniProtKB-ARBA"/>
</dbReference>
<evidence type="ECO:0000256" key="11">
    <source>
        <dbReference type="ARBA" id="ARBA00048212"/>
    </source>
</evidence>
<dbReference type="GO" id="GO:0004084">
    <property type="term" value="F:branched-chain-amino-acid transaminase activity"/>
    <property type="evidence" value="ECO:0007669"/>
    <property type="project" value="UniProtKB-EC"/>
</dbReference>
<dbReference type="EC" id="2.6.1.42" evidence="7"/>
<dbReference type="InterPro" id="IPR001544">
    <property type="entry name" value="Aminotrans_IV"/>
</dbReference>
<comment type="similarity">
    <text evidence="6">Belongs to the class-IV pyridoxal-phosphate-dependent aminotransferase family.</text>
</comment>
<gene>
    <name evidence="14" type="ORF">SAMN02745157_3026</name>
</gene>
<dbReference type="OrthoDB" id="9805628at2"/>
<comment type="catalytic activity">
    <reaction evidence="13">
        <text>L-leucine + 2-oxoglutarate = 4-methyl-2-oxopentanoate + L-glutamate</text>
        <dbReference type="Rhea" id="RHEA:18321"/>
        <dbReference type="ChEBI" id="CHEBI:16810"/>
        <dbReference type="ChEBI" id="CHEBI:17865"/>
        <dbReference type="ChEBI" id="CHEBI:29985"/>
        <dbReference type="ChEBI" id="CHEBI:57427"/>
        <dbReference type="EC" id="2.6.1.42"/>
    </reaction>
</comment>
<dbReference type="InterPro" id="IPR043131">
    <property type="entry name" value="BCAT-like_N"/>
</dbReference>
<accession>A0A1M5FFW5</accession>
<keyword evidence="9" id="KW-0663">Pyridoxal phosphate</keyword>
<evidence type="ECO:0000256" key="9">
    <source>
        <dbReference type="ARBA" id="ARBA00022898"/>
    </source>
</evidence>
<dbReference type="PANTHER" id="PTHR42743">
    <property type="entry name" value="AMINO-ACID AMINOTRANSFERASE"/>
    <property type="match status" value="1"/>
</dbReference>
<evidence type="ECO:0000256" key="8">
    <source>
        <dbReference type="ARBA" id="ARBA00014472"/>
    </source>
</evidence>
<evidence type="ECO:0000256" key="7">
    <source>
        <dbReference type="ARBA" id="ARBA00013053"/>
    </source>
</evidence>
<keyword evidence="15" id="KW-1185">Reference proteome</keyword>
<dbReference type="InterPro" id="IPR050571">
    <property type="entry name" value="Class-IV_PLP-Dep_Aminotrnsfr"/>
</dbReference>
<dbReference type="Gene3D" id="3.30.470.10">
    <property type="match status" value="1"/>
</dbReference>
<evidence type="ECO:0000256" key="5">
    <source>
        <dbReference type="ARBA" id="ARBA00005072"/>
    </source>
</evidence>
<evidence type="ECO:0000256" key="6">
    <source>
        <dbReference type="ARBA" id="ARBA00009320"/>
    </source>
</evidence>
<dbReference type="STRING" id="1122133.SAMN02745157_3026"/>
<evidence type="ECO:0000313" key="15">
    <source>
        <dbReference type="Proteomes" id="UP000184485"/>
    </source>
</evidence>
<dbReference type="Gene3D" id="3.20.10.10">
    <property type="entry name" value="D-amino Acid Aminotransferase, subunit A, domain 2"/>
    <property type="match status" value="1"/>
</dbReference>
<dbReference type="Pfam" id="PF01063">
    <property type="entry name" value="Aminotran_4"/>
    <property type="match status" value="1"/>
</dbReference>
<protein>
    <recommendedName>
        <fullName evidence="8">Probable branched-chain-amino-acid aminotransferase</fullName>
        <ecNumber evidence="7">2.6.1.42</ecNumber>
    </recommendedName>
</protein>
<comment type="pathway">
    <text evidence="4">Amino-acid biosynthesis; L-valine biosynthesis; L-valine from pyruvate: step 4/4.</text>
</comment>
<dbReference type="InterPro" id="IPR043132">
    <property type="entry name" value="BCAT-like_C"/>
</dbReference>
<comment type="pathway">
    <text evidence="3">Amino-acid biosynthesis; L-isoleucine biosynthesis; L-isoleucine from 2-oxobutanoate: step 4/4.</text>
</comment>
<evidence type="ECO:0000256" key="3">
    <source>
        <dbReference type="ARBA" id="ARBA00004824"/>
    </source>
</evidence>
<comment type="catalytic activity">
    <reaction evidence="11">
        <text>L-valine + 2-oxoglutarate = 3-methyl-2-oxobutanoate + L-glutamate</text>
        <dbReference type="Rhea" id="RHEA:24813"/>
        <dbReference type="ChEBI" id="CHEBI:11851"/>
        <dbReference type="ChEBI" id="CHEBI:16810"/>
        <dbReference type="ChEBI" id="CHEBI:29985"/>
        <dbReference type="ChEBI" id="CHEBI:57762"/>
        <dbReference type="EC" id="2.6.1.42"/>
    </reaction>
</comment>
<evidence type="ECO:0000313" key="14">
    <source>
        <dbReference type="EMBL" id="SHF90041.1"/>
    </source>
</evidence>
<evidence type="ECO:0000256" key="10">
    <source>
        <dbReference type="ARBA" id="ARBA00023304"/>
    </source>
</evidence>
<evidence type="ECO:0000256" key="13">
    <source>
        <dbReference type="ARBA" id="ARBA00049229"/>
    </source>
</evidence>
<dbReference type="PANTHER" id="PTHR42743:SF11">
    <property type="entry name" value="AMINODEOXYCHORISMATE LYASE"/>
    <property type="match status" value="1"/>
</dbReference>
<comment type="catalytic activity">
    <reaction evidence="12">
        <text>L-isoleucine + 2-oxoglutarate = (S)-3-methyl-2-oxopentanoate + L-glutamate</text>
        <dbReference type="Rhea" id="RHEA:24801"/>
        <dbReference type="ChEBI" id="CHEBI:16810"/>
        <dbReference type="ChEBI" id="CHEBI:29985"/>
        <dbReference type="ChEBI" id="CHEBI:35146"/>
        <dbReference type="ChEBI" id="CHEBI:58045"/>
        <dbReference type="EC" id="2.6.1.42"/>
    </reaction>
</comment>
<dbReference type="EMBL" id="FQUP01000003">
    <property type="protein sequence ID" value="SHF90041.1"/>
    <property type="molecule type" value="Genomic_DNA"/>
</dbReference>
<evidence type="ECO:0000256" key="12">
    <source>
        <dbReference type="ARBA" id="ARBA00048798"/>
    </source>
</evidence>
<evidence type="ECO:0000256" key="1">
    <source>
        <dbReference type="ARBA" id="ARBA00001933"/>
    </source>
</evidence>
<dbReference type="InterPro" id="IPR036038">
    <property type="entry name" value="Aminotransferase-like"/>
</dbReference>
<reference evidence="14 15" key="1">
    <citation type="submission" date="2016-11" db="EMBL/GenBank/DDBJ databases">
        <authorList>
            <person name="Jaros S."/>
            <person name="Januszkiewicz K."/>
            <person name="Wedrychowicz H."/>
        </authorList>
    </citation>
    <scope>NUCLEOTIDE SEQUENCE [LARGE SCALE GENOMIC DNA]</scope>
    <source>
        <strain evidence="14 15">DSM 19436</strain>
    </source>
</reference>
<comment type="pathway">
    <text evidence="5">Amino-acid biosynthesis; L-leucine biosynthesis; L-leucine from 3-methyl-2-oxobutanoate: step 4/4.</text>
</comment>
<dbReference type="GO" id="GO:0009082">
    <property type="term" value="P:branched-chain amino acid biosynthetic process"/>
    <property type="evidence" value="ECO:0007669"/>
    <property type="project" value="UniProtKB-KW"/>
</dbReference>
<dbReference type="Proteomes" id="UP000184485">
    <property type="component" value="Unassembled WGS sequence"/>
</dbReference>
<dbReference type="NCBIfam" id="NF005209">
    <property type="entry name" value="PRK06680.1"/>
    <property type="match status" value="1"/>
</dbReference>
<dbReference type="SUPFAM" id="SSF56752">
    <property type="entry name" value="D-aminoacid aminotransferase-like PLP-dependent enzymes"/>
    <property type="match status" value="1"/>
</dbReference>
<proteinExistence type="inferred from homology"/>
<evidence type="ECO:0000256" key="4">
    <source>
        <dbReference type="ARBA" id="ARBA00004931"/>
    </source>
</evidence>
<dbReference type="FunFam" id="3.20.10.10:FF:000002">
    <property type="entry name" value="D-alanine aminotransferase"/>
    <property type="match status" value="1"/>
</dbReference>
<dbReference type="AlphaFoldDB" id="A0A1M5FFW5"/>